<evidence type="ECO:0000256" key="1">
    <source>
        <dbReference type="SAM" id="SignalP"/>
    </source>
</evidence>
<evidence type="ECO:0000313" key="2">
    <source>
        <dbReference type="EMBL" id="MFD0739975.1"/>
    </source>
</evidence>
<accession>A0ABW2YQN5</accession>
<dbReference type="Pfam" id="PF05593">
    <property type="entry name" value="RHS_repeat"/>
    <property type="match status" value="1"/>
</dbReference>
<sequence>MGTKDFGPQWAEREGEATMKKCVWVAAVLCLASAYAHAQEAKQPWDEYDKLIKSSEAVTSLGPSLLGDNVNLSNGALSFANTDVSVPGNNALPVEVRRSLSVGNRKGYQANDLPFADWDLDVPRIHGVFQHAGAGAGFGTACVATDPLQARPPSIWTGTEWLQPEDYWQGNQASLPGGGEMLLVRPGVTAPTTGGPYYWLTSGFTHFACLAEIKNGSGQGFRALTTDGTRYWFDWAASYREPDIKGGGKGASTIARRKAVLYATRVEDRFGNWVTYDYANASNAPGRLTRIASSDGRVIGLDYNAQGHVSLVTSGDRHWSYVYDYSDPSAASLTAVTLPDQSQWKMAFAAFNAGIRSEKPRCAPTGSTSMCDVVRTCDSPGLIISPDPSPGRITHPSGATGEFTVRPVRHGRSNVPRVCTGYNEPNNDPNDDSAYYPLNYDAFSLISKKVTGPGLAPAEWSYGYGAEISWAPDTGPVCTTGDCGAPVCTSDSCAKTAVTTVNGPSGDWSRYTFGNSYRYNEGKLLKVELGNGPGSIAKTETTAYELRTSGLPFPTPIGTSPQPRGDGFTSEYLSPQRQHAIVQDGANFNSLVNQFDSMARPINVGSWSSLGNPGRTEVTEYHDHPSKWVMGLPKRQINAETGLVMSQTDYWPATALPQRTWAFGKAQQYFEYNADGTLAKFVDGNNNATMPSEWKRGIPQRITHADGTYETADVNDHGWVRSITDENRFTTTYGHDPMGRLASVVYPAGDTTGWANKTLAFELINFEEYGLAPGHWRQAIRTGNYRKFVFYDALWRPVAEQEDDFSRQEQTLKWTARRYDAKGNVVFESYARNPFISGWVRFDAALSGIHTSYDALDRVTRVEQDSEHGRLATITEYLTGFQRRTTNPRGLVTTETFQAYDQPTYDLPWIINAPESVKTVIERDRFGKPLEVTRSGPDG</sequence>
<dbReference type="RefSeq" id="WP_386813012.1">
    <property type="nucleotide sequence ID" value="NZ_JBHTIH010000006.1"/>
</dbReference>
<comment type="caution">
    <text evidence="2">The sequence shown here is derived from an EMBL/GenBank/DDBJ whole genome shotgun (WGS) entry which is preliminary data.</text>
</comment>
<evidence type="ECO:0000313" key="3">
    <source>
        <dbReference type="Proteomes" id="UP001597090"/>
    </source>
</evidence>
<dbReference type="Proteomes" id="UP001597090">
    <property type="component" value="Unassembled WGS sequence"/>
</dbReference>
<keyword evidence="1" id="KW-0732">Signal</keyword>
<reference evidence="3" key="1">
    <citation type="journal article" date="2019" name="Int. J. Syst. Evol. Microbiol.">
        <title>The Global Catalogue of Microorganisms (GCM) 10K type strain sequencing project: providing services to taxonomists for standard genome sequencing and annotation.</title>
        <authorList>
            <consortium name="The Broad Institute Genomics Platform"/>
            <consortium name="The Broad Institute Genome Sequencing Center for Infectious Disease"/>
            <person name="Wu L."/>
            <person name="Ma J."/>
        </authorList>
    </citation>
    <scope>NUCLEOTIDE SEQUENCE [LARGE SCALE GENOMIC DNA]</scope>
    <source>
        <strain evidence="3">CCUG 55491</strain>
    </source>
</reference>
<name>A0ABW2YQN5_9GAMM</name>
<organism evidence="2 3">
    <name type="scientific">Lysobacter koreensis</name>
    <dbReference type="NCBI Taxonomy" id="266122"/>
    <lineage>
        <taxon>Bacteria</taxon>
        <taxon>Pseudomonadati</taxon>
        <taxon>Pseudomonadota</taxon>
        <taxon>Gammaproteobacteria</taxon>
        <taxon>Lysobacterales</taxon>
        <taxon>Lysobacteraceae</taxon>
        <taxon>Lysobacter</taxon>
    </lineage>
</organism>
<gene>
    <name evidence="2" type="ORF">ACFQZQ_11880</name>
</gene>
<dbReference type="Gene3D" id="2.180.10.10">
    <property type="entry name" value="RHS repeat-associated core"/>
    <property type="match status" value="1"/>
</dbReference>
<feature type="chain" id="PRO_5046400459" evidence="1">
    <location>
        <begin position="39"/>
        <end position="939"/>
    </location>
</feature>
<protein>
    <submittedName>
        <fullName evidence="2">RHS repeat domain-containing protein</fullName>
    </submittedName>
</protein>
<dbReference type="InterPro" id="IPR031325">
    <property type="entry name" value="RHS_repeat"/>
</dbReference>
<proteinExistence type="predicted"/>
<feature type="signal peptide" evidence="1">
    <location>
        <begin position="1"/>
        <end position="38"/>
    </location>
</feature>
<keyword evidence="3" id="KW-1185">Reference proteome</keyword>
<dbReference type="EMBL" id="JBHTIH010000006">
    <property type="protein sequence ID" value="MFD0739975.1"/>
    <property type="molecule type" value="Genomic_DNA"/>
</dbReference>